<accession>A0A5A7P9E4</accession>
<keyword evidence="2" id="KW-1185">Reference proteome</keyword>
<comment type="caution">
    <text evidence="1">The sequence shown here is derived from an EMBL/GenBank/DDBJ whole genome shotgun (WGS) entry which is preliminary data.</text>
</comment>
<proteinExistence type="predicted"/>
<evidence type="ECO:0000313" key="2">
    <source>
        <dbReference type="Proteomes" id="UP000325081"/>
    </source>
</evidence>
<evidence type="ECO:0000313" key="1">
    <source>
        <dbReference type="EMBL" id="GER29445.1"/>
    </source>
</evidence>
<protein>
    <submittedName>
        <fullName evidence="1">Phototropin</fullName>
    </submittedName>
</protein>
<reference evidence="2" key="1">
    <citation type="journal article" date="2019" name="Curr. Biol.">
        <title>Genome Sequence of Striga asiatica Provides Insight into the Evolution of Plant Parasitism.</title>
        <authorList>
            <person name="Yoshida S."/>
            <person name="Kim S."/>
            <person name="Wafula E.K."/>
            <person name="Tanskanen J."/>
            <person name="Kim Y.M."/>
            <person name="Honaas L."/>
            <person name="Yang Z."/>
            <person name="Spallek T."/>
            <person name="Conn C.E."/>
            <person name="Ichihashi Y."/>
            <person name="Cheong K."/>
            <person name="Cui S."/>
            <person name="Der J.P."/>
            <person name="Gundlach H."/>
            <person name="Jiao Y."/>
            <person name="Hori C."/>
            <person name="Ishida J.K."/>
            <person name="Kasahara H."/>
            <person name="Kiba T."/>
            <person name="Kim M.S."/>
            <person name="Koo N."/>
            <person name="Laohavisit A."/>
            <person name="Lee Y.H."/>
            <person name="Lumba S."/>
            <person name="McCourt P."/>
            <person name="Mortimer J.C."/>
            <person name="Mutuku J.M."/>
            <person name="Nomura T."/>
            <person name="Sasaki-Sekimoto Y."/>
            <person name="Seto Y."/>
            <person name="Wang Y."/>
            <person name="Wakatake T."/>
            <person name="Sakakibara H."/>
            <person name="Demura T."/>
            <person name="Yamaguchi S."/>
            <person name="Yoneyama K."/>
            <person name="Manabe R.I."/>
            <person name="Nelson D.C."/>
            <person name="Schulman A.H."/>
            <person name="Timko M.P."/>
            <person name="dePamphilis C.W."/>
            <person name="Choi D."/>
            <person name="Shirasu K."/>
        </authorList>
    </citation>
    <scope>NUCLEOTIDE SEQUENCE [LARGE SCALE GENOMIC DNA]</scope>
    <source>
        <strain evidence="2">cv. UVA1</strain>
    </source>
</reference>
<name>A0A5A7P9E4_STRAF</name>
<dbReference type="AlphaFoldDB" id="A0A5A7P9E4"/>
<organism evidence="1 2">
    <name type="scientific">Striga asiatica</name>
    <name type="common">Asiatic witchweed</name>
    <name type="synonym">Buchnera asiatica</name>
    <dbReference type="NCBI Taxonomy" id="4170"/>
    <lineage>
        <taxon>Eukaryota</taxon>
        <taxon>Viridiplantae</taxon>
        <taxon>Streptophyta</taxon>
        <taxon>Embryophyta</taxon>
        <taxon>Tracheophyta</taxon>
        <taxon>Spermatophyta</taxon>
        <taxon>Magnoliopsida</taxon>
        <taxon>eudicotyledons</taxon>
        <taxon>Gunneridae</taxon>
        <taxon>Pentapetalae</taxon>
        <taxon>asterids</taxon>
        <taxon>lamiids</taxon>
        <taxon>Lamiales</taxon>
        <taxon>Orobanchaceae</taxon>
        <taxon>Buchnereae</taxon>
        <taxon>Striga</taxon>
    </lineage>
</organism>
<dbReference type="Proteomes" id="UP000325081">
    <property type="component" value="Unassembled WGS sequence"/>
</dbReference>
<dbReference type="EMBL" id="BKCP01003891">
    <property type="protein sequence ID" value="GER29445.1"/>
    <property type="molecule type" value="Genomic_DNA"/>
</dbReference>
<sequence>MHCQPTSGDAKRQTRLISFTRLDQSATNPSTHPLFPNKKRDFPPFMFTELACAKQLRRSNHTSDVYTHHPAIFSTIFGIHGHEKEIDFVGKVEGFRFNESFPRPQVFSDFGPNLLLLEDEESGIGNTHELINGQFFLIVFNCGKKKKLKRWIWPLKENVAEKATETIKKDCLNGHQIVWTSRRMGSLLKHKMLTSKGLEIDTATVRKIPHAIDTQTEVIVQLINYTKSGRSEIFHWGAIRWKSTC</sequence>
<gene>
    <name evidence="1" type="ORF">STAS_05313</name>
</gene>